<reference evidence="2" key="1">
    <citation type="submission" date="2023-04" db="EMBL/GenBank/DDBJ databases">
        <title>Chromosome-level genome of Chaenocephalus aceratus.</title>
        <authorList>
            <person name="Park H."/>
        </authorList>
    </citation>
    <scope>NUCLEOTIDE SEQUENCE</scope>
    <source>
        <strain evidence="2">DE</strain>
        <tissue evidence="2">Muscle</tissue>
    </source>
</reference>
<evidence type="ECO:0000313" key="2">
    <source>
        <dbReference type="EMBL" id="KAK1875123.1"/>
    </source>
</evidence>
<evidence type="ECO:0000259" key="1">
    <source>
        <dbReference type="Pfam" id="PF14644"/>
    </source>
</evidence>
<protein>
    <submittedName>
        <fullName evidence="2">Coiled-coil domain containing protein 180</fullName>
    </submittedName>
</protein>
<dbReference type="Proteomes" id="UP001228049">
    <property type="component" value="Unassembled WGS sequence"/>
</dbReference>
<dbReference type="AlphaFoldDB" id="A0AAD9B5S8"/>
<name>A0AAD9B5S8_DISEL</name>
<feature type="domain" description="DUF4456" evidence="1">
    <location>
        <begin position="59"/>
        <end position="123"/>
    </location>
</feature>
<proteinExistence type="predicted"/>
<dbReference type="Pfam" id="PF14644">
    <property type="entry name" value="DUF4456"/>
    <property type="match status" value="1"/>
</dbReference>
<evidence type="ECO:0000313" key="3">
    <source>
        <dbReference type="Proteomes" id="UP001228049"/>
    </source>
</evidence>
<keyword evidence="3" id="KW-1185">Reference proteome</keyword>
<feature type="non-terminal residue" evidence="2">
    <location>
        <position position="182"/>
    </location>
</feature>
<sequence>MGGVRLKLKDTLAASEEEKVPVCLSPVCLSPVCLSPVCPHLSVSPVCPQRVNVRQLRASLRDEDLQTLSSREKLRQQRLHSNICTKHLELQVCLRVRGEEFVTSLASLTEQLLSQLDNQPIPEVTEAAAPYLRSDVGTVTMETSSSCTPESPSTVTTATTAAITTSRCTLGHLAVIEQRDAA</sequence>
<organism evidence="2 3">
    <name type="scientific">Dissostichus eleginoides</name>
    <name type="common">Patagonian toothfish</name>
    <name type="synonym">Dissostichus amissus</name>
    <dbReference type="NCBI Taxonomy" id="100907"/>
    <lineage>
        <taxon>Eukaryota</taxon>
        <taxon>Metazoa</taxon>
        <taxon>Chordata</taxon>
        <taxon>Craniata</taxon>
        <taxon>Vertebrata</taxon>
        <taxon>Euteleostomi</taxon>
        <taxon>Actinopterygii</taxon>
        <taxon>Neopterygii</taxon>
        <taxon>Teleostei</taxon>
        <taxon>Neoteleostei</taxon>
        <taxon>Acanthomorphata</taxon>
        <taxon>Eupercaria</taxon>
        <taxon>Perciformes</taxon>
        <taxon>Notothenioidei</taxon>
        <taxon>Nototheniidae</taxon>
        <taxon>Dissostichus</taxon>
    </lineage>
</organism>
<gene>
    <name evidence="2" type="ORF">KUDE01_026520</name>
</gene>
<accession>A0AAD9B5S8</accession>
<dbReference type="InterPro" id="IPR027914">
    <property type="entry name" value="DUF4456"/>
</dbReference>
<comment type="caution">
    <text evidence="2">The sequence shown here is derived from an EMBL/GenBank/DDBJ whole genome shotgun (WGS) entry which is preliminary data.</text>
</comment>
<dbReference type="EMBL" id="JASDAP010000236">
    <property type="protein sequence ID" value="KAK1875123.1"/>
    <property type="molecule type" value="Genomic_DNA"/>
</dbReference>